<dbReference type="Pfam" id="PF08348">
    <property type="entry name" value="PAS_6"/>
    <property type="match status" value="1"/>
</dbReference>
<proteinExistence type="predicted"/>
<reference evidence="3" key="1">
    <citation type="submission" date="2018-08" db="EMBL/GenBank/DDBJ databases">
        <authorList>
            <person name="Ashton P.M."/>
            <person name="Dallman T."/>
            <person name="Nair S."/>
            <person name="De Pinna E."/>
            <person name="Peters T."/>
            <person name="Grant K."/>
        </authorList>
    </citation>
    <scope>NUCLEOTIDE SEQUENCE [LARGE SCALE GENOMIC DNA]</scope>
    <source>
        <strain evidence="3">294779</strain>
    </source>
</reference>
<gene>
    <name evidence="3" type="ORF">CTQ69_25970</name>
</gene>
<dbReference type="PANTHER" id="PTHR35568:SF1">
    <property type="entry name" value="TRANSCRIPTIONAL REGULATOR DAUR"/>
    <property type="match status" value="1"/>
</dbReference>
<dbReference type="InterPro" id="IPR039446">
    <property type="entry name" value="DauR-like"/>
</dbReference>
<dbReference type="AlphaFoldDB" id="A0A5Y1YF01"/>
<evidence type="ECO:0000259" key="1">
    <source>
        <dbReference type="Pfam" id="PF08348"/>
    </source>
</evidence>
<organism evidence="3">
    <name type="scientific">Salmonella diarizonae</name>
    <dbReference type="NCBI Taxonomy" id="59204"/>
    <lineage>
        <taxon>Bacteria</taxon>
        <taxon>Pseudomonadati</taxon>
        <taxon>Pseudomonadota</taxon>
        <taxon>Gammaproteobacteria</taxon>
        <taxon>Enterobacterales</taxon>
        <taxon>Enterobacteriaceae</taxon>
        <taxon>Salmonella</taxon>
    </lineage>
</organism>
<dbReference type="Pfam" id="PF13309">
    <property type="entry name" value="HTH_22"/>
    <property type="match status" value="1"/>
</dbReference>
<accession>A0A5Y1YF01</accession>
<feature type="domain" description="Transcriptional regulator DauR-like HTH" evidence="2">
    <location>
        <begin position="186"/>
        <end position="243"/>
    </location>
</feature>
<feature type="domain" description="YheO-like" evidence="1">
    <location>
        <begin position="41"/>
        <end position="149"/>
    </location>
</feature>
<name>A0A5Y1YF01_SALDZ</name>
<evidence type="ECO:0000259" key="2">
    <source>
        <dbReference type="Pfam" id="PF13309"/>
    </source>
</evidence>
<dbReference type="PANTHER" id="PTHR35568">
    <property type="entry name" value="TRANSCRIPTIONAL REGULATOR DAUR"/>
    <property type="match status" value="1"/>
</dbReference>
<evidence type="ECO:0000313" key="3">
    <source>
        <dbReference type="EMBL" id="ECC3917338.1"/>
    </source>
</evidence>
<sequence>MGYKNKLAVDWYGYIASLIKLQFSFFKRREAGMTGADKRTLDAWQAVAVMLGRLLGKGCEVVLHSLEDLQNSVVFIVNGEITGRKVGSPVTNTALAMLQRIQEEHIDVTEAYFTRSPDGHLMRSITCAIRGSEGNVAGLLCVNLDIDTPLCQFMQDLLPPRADDKKHPAEAEVFAHSVDELVRETVETVRHNVINDPAISPSARNRCIILKLHEQGLFELKDAVIIIAGMLGISRHTVYLHLRKMKAT</sequence>
<dbReference type="InterPro" id="IPR013559">
    <property type="entry name" value="YheO"/>
</dbReference>
<comment type="caution">
    <text evidence="3">The sequence shown here is derived from an EMBL/GenBank/DDBJ whole genome shotgun (WGS) entry which is preliminary data.</text>
</comment>
<dbReference type="InterPro" id="IPR039445">
    <property type="entry name" value="DauR-like_HTH"/>
</dbReference>
<dbReference type="EMBL" id="AAIBIC010000058">
    <property type="protein sequence ID" value="ECC3917338.1"/>
    <property type="molecule type" value="Genomic_DNA"/>
</dbReference>
<protein>
    <recommendedName>
        <fullName evidence="4">YheO-like PAS domain protein</fullName>
    </recommendedName>
</protein>
<dbReference type="Proteomes" id="UP000839735">
    <property type="component" value="Unassembled WGS sequence"/>
</dbReference>
<evidence type="ECO:0008006" key="4">
    <source>
        <dbReference type="Google" id="ProtNLM"/>
    </source>
</evidence>